<proteinExistence type="predicted"/>
<dbReference type="PROSITE" id="PS51257">
    <property type="entry name" value="PROKAR_LIPOPROTEIN"/>
    <property type="match status" value="1"/>
</dbReference>
<gene>
    <name evidence="1" type="ORF">BACPLE_00645</name>
</gene>
<reference evidence="1 2" key="1">
    <citation type="submission" date="2008-08" db="EMBL/GenBank/DDBJ databases">
        <title>Draft genome sequence of Bacteroides plebeius (DSM 17135).</title>
        <authorList>
            <person name="Sudarsanam P."/>
            <person name="Ley R."/>
            <person name="Guruge J."/>
            <person name="Turnbaugh P.J."/>
            <person name="Mahowald M."/>
            <person name="Liep D."/>
            <person name="Gordon J."/>
        </authorList>
    </citation>
    <scope>NUCLEOTIDE SEQUENCE [LARGE SCALE GENOMIC DNA]</scope>
    <source>
        <strain evidence="2">DSM 17135 / JCM 12973 / M2</strain>
    </source>
</reference>
<reference evidence="1 2" key="2">
    <citation type="submission" date="2008-08" db="EMBL/GenBank/DDBJ databases">
        <authorList>
            <person name="Fulton L."/>
            <person name="Clifton S."/>
            <person name="Fulton B."/>
            <person name="Xu J."/>
            <person name="Minx P."/>
            <person name="Pepin K.H."/>
            <person name="Johnson M."/>
            <person name="Thiruvilangam P."/>
            <person name="Bhonagiri V."/>
            <person name="Nash W.E."/>
            <person name="Mardis E.R."/>
            <person name="Wilson R.K."/>
        </authorList>
    </citation>
    <scope>NUCLEOTIDE SEQUENCE [LARGE SCALE GENOMIC DNA]</scope>
    <source>
        <strain evidence="2">DSM 17135 / JCM 12973 / M2</strain>
    </source>
</reference>
<comment type="caution">
    <text evidence="1">The sequence shown here is derived from an EMBL/GenBank/DDBJ whole genome shotgun (WGS) entry which is preliminary data.</text>
</comment>
<evidence type="ECO:0000313" key="2">
    <source>
        <dbReference type="Proteomes" id="UP000003452"/>
    </source>
</evidence>
<evidence type="ECO:0000313" key="1">
    <source>
        <dbReference type="EMBL" id="EDY96968.1"/>
    </source>
</evidence>
<accession>B5CVB6</accession>
<protein>
    <submittedName>
        <fullName evidence="1">Uncharacterized protein</fullName>
    </submittedName>
</protein>
<organism evidence="1 2">
    <name type="scientific">Phocaeicola plebeius (strain DSM 17135 / JCM 12973 / CCUG 54634 / M2)</name>
    <name type="common">Bacteroides plebeius</name>
    <dbReference type="NCBI Taxonomy" id="484018"/>
    <lineage>
        <taxon>Bacteria</taxon>
        <taxon>Pseudomonadati</taxon>
        <taxon>Bacteroidota</taxon>
        <taxon>Bacteroidia</taxon>
        <taxon>Bacteroidales</taxon>
        <taxon>Bacteroidaceae</taxon>
        <taxon>Phocaeicola</taxon>
    </lineage>
</organism>
<dbReference type="HOGENOM" id="CLU_462198_0_0_10"/>
<dbReference type="Gene3D" id="2.60.40.3630">
    <property type="match status" value="1"/>
</dbReference>
<name>B5CVB6_PHOPM</name>
<dbReference type="Proteomes" id="UP000003452">
    <property type="component" value="Unassembled WGS sequence"/>
</dbReference>
<dbReference type="EMBL" id="ABQC02000010">
    <property type="protein sequence ID" value="EDY96968.1"/>
    <property type="molecule type" value="Genomic_DNA"/>
</dbReference>
<dbReference type="AlphaFoldDB" id="B5CVB6"/>
<sequence length="598" mass="64894">MFNTMKHSNKIISTCFSVALGMFALTGCEGGELFDVNAPDWISDKIQEIEDSKNDNQDEIVLEGMMEDVYTIGNTDYTSGWWAAFSKYYVIPDGQKWNAVFNLNINPSASNTYKNFALIICSDADRDGEGYKEYGAIRFDNQPSGNSEWGDYIDRSYIQSTLTFETDTDDGIEKLGGKVTLVVDRTNSESFSVTMTNGTVTKTYQQPTALVNLNADASNTNIRCFLVPEGSYIDFQQTNIEPIGGCTSAEDKNPVSMVLQNVPSQVNVGTSLEEAMADVTALVTFEEGVTKIVTASELSFSAIPDMDTTGEKTLVAVYNKTFKGENCDTPIMANATFEMVEQIKSIEVTTQPSHTDYYYYTSEATRSLTDRTLAFDPTGMVVTATTTSGNTRILQNSELTFSAVPAKTGSQIVTLTAGEGITATVNVTVRESQVSEVKNSTGMVGAEDNSTAFWGAFSDEFNVPAGATKSITFTNYSCLVSNWNNYVIVLRKKDLTEYAVVRADNYGWDGNAADGAGYEACIHNGTQGDWATWLAGMNGAKVTVYVTNCGNGTADVQAVMQGTTGTTSTQYYLGISTVDPADLNFALTVDSSHLVFGE</sequence>
<dbReference type="eggNOG" id="ENOG502ZAFQ">
    <property type="taxonomic scope" value="Bacteria"/>
</dbReference>